<dbReference type="Gene3D" id="3.30.710.10">
    <property type="entry name" value="Potassium Channel Kv1.1, Chain A"/>
    <property type="match status" value="1"/>
</dbReference>
<reference evidence="4" key="1">
    <citation type="submission" date="2011-07" db="EMBL/GenBank/DDBJ databases">
        <authorList>
            <consortium name="Caenorhabditis brenneri Sequencing and Analysis Consortium"/>
            <person name="Wilson R.K."/>
        </authorList>
    </citation>
    <scope>NUCLEOTIDE SEQUENCE [LARGE SCALE GENOMIC DNA]</scope>
    <source>
        <strain evidence="4">PB2801</strain>
    </source>
</reference>
<dbReference type="OrthoDB" id="5866811at2759"/>
<dbReference type="PANTHER" id="PTHR22743">
    <property type="entry name" value="MEPRIN/TRAF-LIKE MATH FAMILY-C.ELEGANS"/>
    <property type="match status" value="1"/>
</dbReference>
<organism evidence="4">
    <name type="scientific">Caenorhabditis brenneri</name>
    <name type="common">Nematode worm</name>
    <dbReference type="NCBI Taxonomy" id="135651"/>
    <lineage>
        <taxon>Eukaryota</taxon>
        <taxon>Metazoa</taxon>
        <taxon>Ecdysozoa</taxon>
        <taxon>Nematoda</taxon>
        <taxon>Chromadorea</taxon>
        <taxon>Rhabditida</taxon>
        <taxon>Rhabditina</taxon>
        <taxon>Rhabditomorpha</taxon>
        <taxon>Rhabditoidea</taxon>
        <taxon>Rhabditidae</taxon>
        <taxon>Peloderinae</taxon>
        <taxon>Caenorhabditis</taxon>
    </lineage>
</organism>
<dbReference type="InParanoid" id="G0N460"/>
<accession>G0N460</accession>
<sequence>MSDAPDAKKPRIEVKKENDTVVPKRVNLIDYDGQNMNHYNVILIVENRKFHVSKEHLAKRCLYFDRLFFGNFEENGKNEITLQEIPADDFQLFLECLEGVLEIDDDVVSPVARLADRFEACLLTKKCEKWLLSASKIPAISKFILGYNYNMENVKVAAIPELTQNDLEEVTKDRVHEQKTMDLLFNRSMAINKELQQQMQQLEQQHQEQQQQQRQQHQDQMQQERQRIQHHYEDLLQEIHRISSS</sequence>
<dbReference type="InterPro" id="IPR011333">
    <property type="entry name" value="SKP1/BTB/POZ_sf"/>
</dbReference>
<dbReference type="SMART" id="SM00225">
    <property type="entry name" value="BTB"/>
    <property type="match status" value="1"/>
</dbReference>
<dbReference type="HOGENOM" id="CLU_036654_1_0_1"/>
<evidence type="ECO:0000313" key="3">
    <source>
        <dbReference type="EMBL" id="EGT52558.1"/>
    </source>
</evidence>
<dbReference type="PANTHER" id="PTHR22743:SF165">
    <property type="entry name" value="BTB AND MATH DOMAIN CONTAINING-RELATED"/>
    <property type="match status" value="1"/>
</dbReference>
<evidence type="ECO:0000259" key="2">
    <source>
        <dbReference type="PROSITE" id="PS50097"/>
    </source>
</evidence>
<feature type="compositionally biased region" description="Low complexity" evidence="1">
    <location>
        <begin position="198"/>
        <end position="221"/>
    </location>
</feature>
<dbReference type="SUPFAM" id="SSF54695">
    <property type="entry name" value="POZ domain"/>
    <property type="match status" value="1"/>
</dbReference>
<feature type="domain" description="BTB" evidence="2">
    <location>
        <begin position="39"/>
        <end position="97"/>
    </location>
</feature>
<dbReference type="InterPro" id="IPR052664">
    <property type="entry name" value="BTB-MATH_domain_protein"/>
</dbReference>
<dbReference type="Proteomes" id="UP000008068">
    <property type="component" value="Unassembled WGS sequence"/>
</dbReference>
<name>G0N460_CAEBE</name>
<dbReference type="AlphaFoldDB" id="G0N460"/>
<dbReference type="EMBL" id="GL379837">
    <property type="protein sequence ID" value="EGT52558.1"/>
    <property type="molecule type" value="Genomic_DNA"/>
</dbReference>
<dbReference type="InterPro" id="IPR000210">
    <property type="entry name" value="BTB/POZ_dom"/>
</dbReference>
<feature type="region of interest" description="Disordered" evidence="1">
    <location>
        <begin position="198"/>
        <end position="226"/>
    </location>
</feature>
<evidence type="ECO:0000256" key="1">
    <source>
        <dbReference type="SAM" id="MobiDB-lite"/>
    </source>
</evidence>
<dbReference type="PROSITE" id="PS50097">
    <property type="entry name" value="BTB"/>
    <property type="match status" value="1"/>
</dbReference>
<evidence type="ECO:0000313" key="4">
    <source>
        <dbReference type="Proteomes" id="UP000008068"/>
    </source>
</evidence>
<protein>
    <recommendedName>
        <fullName evidence="2">BTB domain-containing protein</fullName>
    </recommendedName>
</protein>
<proteinExistence type="predicted"/>
<dbReference type="STRING" id="135651.G0N460"/>
<gene>
    <name evidence="3" type="ORF">CAEBREN_21392</name>
</gene>
<keyword evidence="4" id="KW-1185">Reference proteome</keyword>
<dbReference type="CDD" id="cd18186">
    <property type="entry name" value="BTB_POZ_ZBTB_KLHL-like"/>
    <property type="match status" value="1"/>
</dbReference>
<dbReference type="Pfam" id="PF00651">
    <property type="entry name" value="BTB"/>
    <property type="match status" value="1"/>
</dbReference>